<dbReference type="AlphaFoldDB" id="A0A7S1XIZ1"/>
<dbReference type="PANTHER" id="PTHR34407">
    <property type="entry name" value="EXPRESSED PROTEIN"/>
    <property type="match status" value="1"/>
</dbReference>
<reference evidence="2" key="1">
    <citation type="submission" date="2021-01" db="EMBL/GenBank/DDBJ databases">
        <authorList>
            <person name="Corre E."/>
            <person name="Pelletier E."/>
            <person name="Niang G."/>
            <person name="Scheremetjew M."/>
            <person name="Finn R."/>
            <person name="Kale V."/>
            <person name="Holt S."/>
            <person name="Cochrane G."/>
            <person name="Meng A."/>
            <person name="Brown T."/>
            <person name="Cohen L."/>
        </authorList>
    </citation>
    <scope>NUCLEOTIDE SEQUENCE</scope>
    <source>
        <strain evidence="2">CCMP2877</strain>
    </source>
</reference>
<evidence type="ECO:0008006" key="3">
    <source>
        <dbReference type="Google" id="ProtNLM"/>
    </source>
</evidence>
<dbReference type="PROSITE" id="PS51257">
    <property type="entry name" value="PROKAR_LIPOPROTEIN"/>
    <property type="match status" value="1"/>
</dbReference>
<feature type="signal peptide" evidence="1">
    <location>
        <begin position="1"/>
        <end position="24"/>
    </location>
</feature>
<protein>
    <recommendedName>
        <fullName evidence="3">SGNH hydrolase-type esterase domain-containing protein</fullName>
    </recommendedName>
</protein>
<sequence length="523" mass="58544">MPLCRALMRAGAGLLLLLVLACRAADLGEHCKRGTSATEFWLEHREELYKASLYPPLSTYVNHKTDEYNNIFSALAPEILDRGVRWLGQREKVRKLMEKAERGEPIKIFVTGGSVTWGNGCRQQRHYSMHHCTWSLRVEQLINTFAGHNNTVIVHNGALRGTSTDTGTQLVKYKQWPEEFQDGGPDVIINAHSTNDMGWLVESEQQLRVELETFVRTTLEPCDSPVLVILEEYMGNENHVVSEEIILGRTLQELAIHYDFTYVSWPAVARQHVLSYADQGVYSPKWYDGQPYHRQVHPDWIVHQGIAYLLAYSAARAFTGACGMSLWDATQGTNGGAYNVTSKHELGMFPPPLYDSRTRLDSFEWAPCGTKRFGEPQSCAVAWIAAILEQDIYGPKLQGIRDATEHLVVASDGFTIASTYGKSGWIAMQGGAHMTWRISSGISGVIEINHMQSYGEDWGTSRVTVTKADTDEVLEESIVDNVNKRNVSTSHTSKFLVPPSTAIDIRIEVITGRTMKILGMFAC</sequence>
<feature type="chain" id="PRO_5031144837" description="SGNH hydrolase-type esterase domain-containing protein" evidence="1">
    <location>
        <begin position="25"/>
        <end position="523"/>
    </location>
</feature>
<organism evidence="2">
    <name type="scientific">Phaeomonas parva</name>
    <dbReference type="NCBI Taxonomy" id="124430"/>
    <lineage>
        <taxon>Eukaryota</taxon>
        <taxon>Sar</taxon>
        <taxon>Stramenopiles</taxon>
        <taxon>Ochrophyta</taxon>
        <taxon>Pinguiophyceae</taxon>
        <taxon>Pinguiochrysidales</taxon>
        <taxon>Pinguiochrysidaceae</taxon>
        <taxon>Phaeomonas</taxon>
    </lineage>
</organism>
<dbReference type="EMBL" id="HBGJ01000884">
    <property type="protein sequence ID" value="CAD9242301.1"/>
    <property type="molecule type" value="Transcribed_RNA"/>
</dbReference>
<accession>A0A7S1XIZ1</accession>
<evidence type="ECO:0000256" key="1">
    <source>
        <dbReference type="SAM" id="SignalP"/>
    </source>
</evidence>
<dbReference type="SUPFAM" id="SSF52266">
    <property type="entry name" value="SGNH hydrolase"/>
    <property type="match status" value="1"/>
</dbReference>
<evidence type="ECO:0000313" key="2">
    <source>
        <dbReference type="EMBL" id="CAD9242301.1"/>
    </source>
</evidence>
<keyword evidence="1" id="KW-0732">Signal</keyword>
<proteinExistence type="predicted"/>
<dbReference type="Gene3D" id="3.40.50.1110">
    <property type="entry name" value="SGNH hydrolase"/>
    <property type="match status" value="1"/>
</dbReference>
<gene>
    <name evidence="2" type="ORF">PPAR1163_LOCUS643</name>
</gene>
<dbReference type="PANTHER" id="PTHR34407:SF1">
    <property type="entry name" value="SGNH HYDROLASE-TYPE ESTERASE DOMAIN-CONTAINING PROTEIN"/>
    <property type="match status" value="1"/>
</dbReference>
<name>A0A7S1XIZ1_9STRA</name>
<dbReference type="InterPro" id="IPR036514">
    <property type="entry name" value="SGNH_hydro_sf"/>
</dbReference>